<name>A0A5J6NAQ4_9PROT</name>
<evidence type="ECO:0000256" key="1">
    <source>
        <dbReference type="SAM" id="MobiDB-lite"/>
    </source>
</evidence>
<dbReference type="EMBL" id="CP042582">
    <property type="protein sequence ID" value="QEX24966.1"/>
    <property type="molecule type" value="Genomic_DNA"/>
</dbReference>
<gene>
    <name evidence="2" type="ORF">FRZ61_49090</name>
</gene>
<feature type="compositionally biased region" description="Basic residues" evidence="1">
    <location>
        <begin position="32"/>
        <end position="54"/>
    </location>
</feature>
<organism evidence="2 3">
    <name type="scientific">Hypericibacter adhaerens</name>
    <dbReference type="NCBI Taxonomy" id="2602016"/>
    <lineage>
        <taxon>Bacteria</taxon>
        <taxon>Pseudomonadati</taxon>
        <taxon>Pseudomonadota</taxon>
        <taxon>Alphaproteobacteria</taxon>
        <taxon>Rhodospirillales</taxon>
        <taxon>Dongiaceae</taxon>
        <taxon>Hypericibacter</taxon>
    </lineage>
</organism>
<protein>
    <submittedName>
        <fullName evidence="2">Asparaginase</fullName>
    </submittedName>
</protein>
<proteinExistence type="predicted"/>
<accession>A0A5J6NAQ4</accession>
<dbReference type="PANTHER" id="PTHR42110:SF1">
    <property type="entry name" value="L-ASPARAGINASE, PUTATIVE (AFU_ORTHOLOGUE AFUA_3G11890)-RELATED"/>
    <property type="match status" value="1"/>
</dbReference>
<dbReference type="Pfam" id="PF06089">
    <property type="entry name" value="Asparaginase_II"/>
    <property type="match status" value="1"/>
</dbReference>
<reference evidence="2 3" key="1">
    <citation type="submission" date="2019-08" db="EMBL/GenBank/DDBJ databases">
        <title>Hyperibacter terrae gen. nov., sp. nov. and Hyperibacter viscosus sp. nov., two new members in the family Rhodospirillaceae isolated from the rhizosphere of Hypericum perforatum.</title>
        <authorList>
            <person name="Noviana Z."/>
        </authorList>
    </citation>
    <scope>NUCLEOTIDE SEQUENCE [LARGE SCALE GENOMIC DNA]</scope>
    <source>
        <strain evidence="2 3">R5959</strain>
    </source>
</reference>
<evidence type="ECO:0000313" key="3">
    <source>
        <dbReference type="Proteomes" id="UP000325797"/>
    </source>
</evidence>
<dbReference type="KEGG" id="hadh:FRZ61_49090"/>
<evidence type="ECO:0000313" key="2">
    <source>
        <dbReference type="EMBL" id="QEX24966.1"/>
    </source>
</evidence>
<keyword evidence="3" id="KW-1185">Reference proteome</keyword>
<dbReference type="InterPro" id="IPR010349">
    <property type="entry name" value="Asparaginase_II"/>
</dbReference>
<dbReference type="Proteomes" id="UP000325797">
    <property type="component" value="Chromosome"/>
</dbReference>
<dbReference type="AlphaFoldDB" id="A0A5J6NAQ4"/>
<sequence>MSAMARKAARKTAGRSATAKRPGGKSSVKTKGAAKSKAKTRKPAVPKAKPKPGAKRGGAQILSDQKPPANPTLIEVTRGEMVESRHRVAVAVVDAQGKLVESWGDIERPIYGRSAVKPLQALPLLETGAADNFGLGEPEIALACASHNGEPLHTDRVRRWLARIGCEISDLECGAHLPLHEPTMLQLIANGGDLTAIYNNCSGKHSGFLTTARHEGEPTRGYVRYEHPVQQRVTRAMSEMTGLDLSRAPRGIDGCGIPVLGLPLRAMALGLARMADPRKLSADRANACKRILQSVMAWPMLVGGTGRFGSTLMATLKGRFLLKGGAEGVYAGILPSLGLGVAIKADDGAGRAAETAMAQTLRRLKLISAAETKMLADLLTPPVLNRALLEVGRIRSTGEGRF</sequence>
<feature type="region of interest" description="Disordered" evidence="1">
    <location>
        <begin position="1"/>
        <end position="71"/>
    </location>
</feature>
<dbReference type="PANTHER" id="PTHR42110">
    <property type="entry name" value="L-ASPARAGINASE, PUTATIVE (AFU_ORTHOLOGUE AFUA_3G11890)-RELATED"/>
    <property type="match status" value="1"/>
</dbReference>